<dbReference type="AlphaFoldDB" id="A0A2Z6AZG1"/>
<dbReference type="EMBL" id="AP017378">
    <property type="protein sequence ID" value="BBD08654.1"/>
    <property type="molecule type" value="Genomic_DNA"/>
</dbReference>
<dbReference type="SUPFAM" id="SSF46785">
    <property type="entry name" value="Winged helix' DNA-binding domain"/>
    <property type="match status" value="1"/>
</dbReference>
<dbReference type="CDD" id="cd04301">
    <property type="entry name" value="NAT_SF"/>
    <property type="match status" value="1"/>
</dbReference>
<accession>A0A2Z6AZG1</accession>
<proteinExistence type="predicted"/>
<dbReference type="InterPro" id="IPR000182">
    <property type="entry name" value="GNAT_dom"/>
</dbReference>
<dbReference type="GO" id="GO:0008080">
    <property type="term" value="F:N-acetyltransferase activity"/>
    <property type="evidence" value="ECO:0007669"/>
    <property type="project" value="InterPro"/>
</dbReference>
<dbReference type="Gene3D" id="3.40.630.30">
    <property type="match status" value="1"/>
</dbReference>
<name>A0A2Z6AZG1_9BACT</name>
<dbReference type="RefSeq" id="WP_126378929.1">
    <property type="nucleotide sequence ID" value="NZ_AP017378.1"/>
</dbReference>
<dbReference type="InterPro" id="IPR016181">
    <property type="entry name" value="Acyl_CoA_acyltransferase"/>
</dbReference>
<evidence type="ECO:0000313" key="4">
    <source>
        <dbReference type="EMBL" id="BBD08654.1"/>
    </source>
</evidence>
<dbReference type="GO" id="GO:0003700">
    <property type="term" value="F:DNA-binding transcription factor activity"/>
    <property type="evidence" value="ECO:0007669"/>
    <property type="project" value="InterPro"/>
</dbReference>
<protein>
    <submittedName>
        <fullName evidence="4">B-block binding subunit of TFIIIC</fullName>
    </submittedName>
</protein>
<dbReference type="PANTHER" id="PTHR13947">
    <property type="entry name" value="GNAT FAMILY N-ACETYLTRANSFERASE"/>
    <property type="match status" value="1"/>
</dbReference>
<feature type="domain" description="HTH marR-type" evidence="2">
    <location>
        <begin position="3"/>
        <end position="135"/>
    </location>
</feature>
<keyword evidence="5" id="KW-1185">Reference proteome</keyword>
<dbReference type="OrthoDB" id="273614at2"/>
<dbReference type="Pfam" id="PF12802">
    <property type="entry name" value="MarR_2"/>
    <property type="match status" value="1"/>
</dbReference>
<dbReference type="InterPro" id="IPR000835">
    <property type="entry name" value="HTH_MarR-typ"/>
</dbReference>
<dbReference type="InterPro" id="IPR036388">
    <property type="entry name" value="WH-like_DNA-bd_sf"/>
</dbReference>
<evidence type="ECO:0000313" key="5">
    <source>
        <dbReference type="Proteomes" id="UP000269883"/>
    </source>
</evidence>
<sequence length="304" mass="33768">MKEIEAFRRFNRFYTRILGLFSPRLMGSGQTLVEARILYELWQQPGLSSADLMRLLDMDRGQLSRVIAGLCRQGLVLKKETHAGRRAIPLNLTPQGLRVMKELDLMSSRQAEGLLSSLGAAGRKRLAQAMGEVEALLGAGAWPSSEGEVVVRTARSGDMGWVVQRHGELYRDSHGFNEEFEKYVLLGLAEFARKASPKSGLWVAEQSGQVLGSIGIVESEGEMAQLRWLIVDPQARGLGLGRKLVDQAVTFSREQGYKGIFLWTIDSLLPAIRLYQSFGFELTEIKPGKMGGITLTEQRMDLAI</sequence>
<dbReference type="PROSITE" id="PS50995">
    <property type="entry name" value="HTH_MARR_2"/>
    <property type="match status" value="1"/>
</dbReference>
<organism evidence="4 5">
    <name type="scientific">Desulfovibrio ferrophilus</name>
    <dbReference type="NCBI Taxonomy" id="241368"/>
    <lineage>
        <taxon>Bacteria</taxon>
        <taxon>Pseudomonadati</taxon>
        <taxon>Thermodesulfobacteriota</taxon>
        <taxon>Desulfovibrionia</taxon>
        <taxon>Desulfovibrionales</taxon>
        <taxon>Desulfovibrionaceae</taxon>
        <taxon>Desulfovibrio</taxon>
    </lineage>
</organism>
<dbReference type="SMART" id="SM00347">
    <property type="entry name" value="HTH_MARR"/>
    <property type="match status" value="1"/>
</dbReference>
<dbReference type="PANTHER" id="PTHR13947:SF37">
    <property type="entry name" value="LD18367P"/>
    <property type="match status" value="1"/>
</dbReference>
<evidence type="ECO:0000259" key="2">
    <source>
        <dbReference type="PROSITE" id="PS50995"/>
    </source>
</evidence>
<keyword evidence="1" id="KW-0808">Transferase</keyword>
<dbReference type="InterPro" id="IPR036390">
    <property type="entry name" value="WH_DNA-bd_sf"/>
</dbReference>
<dbReference type="PROSITE" id="PS51186">
    <property type="entry name" value="GNAT"/>
    <property type="match status" value="1"/>
</dbReference>
<evidence type="ECO:0000259" key="3">
    <source>
        <dbReference type="PROSITE" id="PS51186"/>
    </source>
</evidence>
<dbReference type="Proteomes" id="UP000269883">
    <property type="component" value="Chromosome"/>
</dbReference>
<feature type="domain" description="N-acetyltransferase" evidence="3">
    <location>
        <begin position="149"/>
        <end position="304"/>
    </location>
</feature>
<dbReference type="InterPro" id="IPR050769">
    <property type="entry name" value="NAT_camello-type"/>
</dbReference>
<dbReference type="Pfam" id="PF00583">
    <property type="entry name" value="Acetyltransf_1"/>
    <property type="match status" value="1"/>
</dbReference>
<gene>
    <name evidence="4" type="ORF">DFE_1928</name>
</gene>
<reference evidence="4 5" key="1">
    <citation type="journal article" date="2018" name="Sci. Adv.">
        <title>Multi-heme cytochromes provide a pathway for survival in energy-limited environments.</title>
        <authorList>
            <person name="Deng X."/>
            <person name="Dohmae N."/>
            <person name="Nealson K.H."/>
            <person name="Hashimoto K."/>
            <person name="Okamoto A."/>
        </authorList>
    </citation>
    <scope>NUCLEOTIDE SEQUENCE [LARGE SCALE GENOMIC DNA]</scope>
    <source>
        <strain evidence="4 5">IS5</strain>
    </source>
</reference>
<dbReference type="Gene3D" id="1.10.10.10">
    <property type="entry name" value="Winged helix-like DNA-binding domain superfamily/Winged helix DNA-binding domain"/>
    <property type="match status" value="1"/>
</dbReference>
<dbReference type="SUPFAM" id="SSF55729">
    <property type="entry name" value="Acyl-CoA N-acyltransferases (Nat)"/>
    <property type="match status" value="1"/>
</dbReference>
<dbReference type="KEGG" id="dfl:DFE_1928"/>
<evidence type="ECO:0000256" key="1">
    <source>
        <dbReference type="ARBA" id="ARBA00022679"/>
    </source>
</evidence>